<evidence type="ECO:0000313" key="3">
    <source>
        <dbReference type="Proteomes" id="UP000031535"/>
    </source>
</evidence>
<dbReference type="Pfam" id="PF10972">
    <property type="entry name" value="CsiV"/>
    <property type="match status" value="1"/>
</dbReference>
<gene>
    <name evidence="2" type="ORF">UCMB321_0227</name>
</gene>
<dbReference type="STRING" id="226910.UCMB321_0227"/>
<dbReference type="RefSeq" id="WP_040063181.1">
    <property type="nucleotide sequence ID" value="NZ_JXDG01000003.1"/>
</dbReference>
<dbReference type="AlphaFoldDB" id="A0A0C2IFR4"/>
<protein>
    <recommendedName>
        <fullName evidence="4">Peptidoglycan-binding protein CsiV</fullName>
    </recommendedName>
</protein>
<proteinExistence type="predicted"/>
<name>A0A0C2IFR4_9PSED</name>
<sequence length="188" mass="20709">MRLIPLLTLLLVLIAPAAMADELYLIEMILVRQNLEQPFQSQPAPEDWAKGATPITAEQERTPSLNEMTAKLGASGNYQVLLHKAWQQTLGDQPSLVSITAGQEQFGQFPVQGTLSFTLKRFTDVQAQFWVNQFDSNGVVSTSERLSQTSQTKNGQLNFLDAGHLALLLKVTSLAASKREAPSQNLDQ</sequence>
<accession>A0A0C2IFR4</accession>
<comment type="caution">
    <text evidence="2">The sequence shown here is derived from an EMBL/GenBank/DDBJ whole genome shotgun (WGS) entry which is preliminary data.</text>
</comment>
<dbReference type="OrthoDB" id="5566524at2"/>
<feature type="signal peptide" evidence="1">
    <location>
        <begin position="1"/>
        <end position="20"/>
    </location>
</feature>
<evidence type="ECO:0008006" key="4">
    <source>
        <dbReference type="Google" id="ProtNLM"/>
    </source>
</evidence>
<keyword evidence="1" id="KW-0732">Signal</keyword>
<dbReference type="InterPro" id="IPR021241">
    <property type="entry name" value="CsiV"/>
</dbReference>
<dbReference type="EMBL" id="JXDG01000003">
    <property type="protein sequence ID" value="KIH85860.1"/>
    <property type="molecule type" value="Genomic_DNA"/>
</dbReference>
<feature type="chain" id="PRO_5002150404" description="Peptidoglycan-binding protein CsiV" evidence="1">
    <location>
        <begin position="21"/>
        <end position="188"/>
    </location>
</feature>
<organism evidence="2 3">
    <name type="scientific">Pseudomonas batumici</name>
    <dbReference type="NCBI Taxonomy" id="226910"/>
    <lineage>
        <taxon>Bacteria</taxon>
        <taxon>Pseudomonadati</taxon>
        <taxon>Pseudomonadota</taxon>
        <taxon>Gammaproteobacteria</taxon>
        <taxon>Pseudomonadales</taxon>
        <taxon>Pseudomonadaceae</taxon>
        <taxon>Pseudomonas</taxon>
    </lineage>
</organism>
<evidence type="ECO:0000313" key="2">
    <source>
        <dbReference type="EMBL" id="KIH85860.1"/>
    </source>
</evidence>
<dbReference type="Proteomes" id="UP000031535">
    <property type="component" value="Unassembled WGS sequence"/>
</dbReference>
<dbReference type="PATRIC" id="fig|226910.6.peg.228"/>
<evidence type="ECO:0000256" key="1">
    <source>
        <dbReference type="SAM" id="SignalP"/>
    </source>
</evidence>
<keyword evidence="3" id="KW-1185">Reference proteome</keyword>
<reference evidence="2 3" key="1">
    <citation type="submission" date="2015-01" db="EMBL/GenBank/DDBJ databases">
        <title>Complete genome of Pseudomonas batumici UCM B-321 producer of the batumin antibiotic with strong antistaphilococcal and potential anticancer activity.</title>
        <authorList>
            <person name="Klochko V.V."/>
            <person name="Zelena L.B."/>
            <person name="Elena K.A."/>
            <person name="Reva O.N."/>
        </authorList>
    </citation>
    <scope>NUCLEOTIDE SEQUENCE [LARGE SCALE GENOMIC DNA]</scope>
    <source>
        <strain evidence="2 3">UCM B-321</strain>
    </source>
</reference>